<dbReference type="GO" id="GO:0006935">
    <property type="term" value="P:chemotaxis"/>
    <property type="evidence" value="ECO:0007669"/>
    <property type="project" value="InterPro"/>
</dbReference>
<dbReference type="RefSeq" id="WP_179501829.1">
    <property type="nucleotide sequence ID" value="NZ_JACCAA010000001.1"/>
</dbReference>
<dbReference type="PROSITE" id="PS50851">
    <property type="entry name" value="CHEW"/>
    <property type="match status" value="1"/>
</dbReference>
<dbReference type="EMBL" id="JACCAA010000001">
    <property type="protein sequence ID" value="NYG58694.1"/>
    <property type="molecule type" value="Genomic_DNA"/>
</dbReference>
<dbReference type="SMART" id="SM00260">
    <property type="entry name" value="CheW"/>
    <property type="match status" value="1"/>
</dbReference>
<evidence type="ECO:0000313" key="2">
    <source>
        <dbReference type="EMBL" id="NYG58694.1"/>
    </source>
</evidence>
<organism evidence="2 3">
    <name type="scientific">Nocardioides daedukensis</name>
    <dbReference type="NCBI Taxonomy" id="634462"/>
    <lineage>
        <taxon>Bacteria</taxon>
        <taxon>Bacillati</taxon>
        <taxon>Actinomycetota</taxon>
        <taxon>Actinomycetes</taxon>
        <taxon>Propionibacteriales</taxon>
        <taxon>Nocardioidaceae</taxon>
        <taxon>Nocardioides</taxon>
    </lineage>
</organism>
<dbReference type="SUPFAM" id="SSF50341">
    <property type="entry name" value="CheW-like"/>
    <property type="match status" value="1"/>
</dbReference>
<gene>
    <name evidence="2" type="ORF">BJ980_001617</name>
</gene>
<dbReference type="Proteomes" id="UP000540656">
    <property type="component" value="Unassembled WGS sequence"/>
</dbReference>
<protein>
    <submittedName>
        <fullName evidence="2">Purine-binding chemotaxis protein CheW</fullName>
    </submittedName>
</protein>
<dbReference type="InterPro" id="IPR002545">
    <property type="entry name" value="CheW-lke_dom"/>
</dbReference>
<proteinExistence type="predicted"/>
<reference evidence="2 3" key="1">
    <citation type="submission" date="2020-07" db="EMBL/GenBank/DDBJ databases">
        <title>Sequencing the genomes of 1000 actinobacteria strains.</title>
        <authorList>
            <person name="Klenk H.-P."/>
        </authorList>
    </citation>
    <scope>NUCLEOTIDE SEQUENCE [LARGE SCALE GENOMIC DNA]</scope>
    <source>
        <strain evidence="2 3">DSM 23819</strain>
    </source>
</reference>
<accession>A0A7Y9UTN5</accession>
<dbReference type="GO" id="GO:0005829">
    <property type="term" value="C:cytosol"/>
    <property type="evidence" value="ECO:0007669"/>
    <property type="project" value="TreeGrafter"/>
</dbReference>
<evidence type="ECO:0000259" key="1">
    <source>
        <dbReference type="PROSITE" id="PS50851"/>
    </source>
</evidence>
<dbReference type="Pfam" id="PF01584">
    <property type="entry name" value="CheW"/>
    <property type="match status" value="1"/>
</dbReference>
<evidence type="ECO:0000313" key="3">
    <source>
        <dbReference type="Proteomes" id="UP000540656"/>
    </source>
</evidence>
<sequence length="155" mass="16583">MSTTSTSSLHCTFRVAGLDFGVAVEDVQEVLRHQEMTPVPRSPEAVRGLINLRGQIVIALDLRLRLGLPARAADERPMNVIVRNRGEVVSLLVDDIGDVIDTSEHRLEPVPSTVPLTIQGAVRGVLSLPDSILLVLDPDRAVDVPTAPDATGGTP</sequence>
<dbReference type="InterPro" id="IPR039315">
    <property type="entry name" value="CheW"/>
</dbReference>
<dbReference type="GO" id="GO:0007165">
    <property type="term" value="P:signal transduction"/>
    <property type="evidence" value="ECO:0007669"/>
    <property type="project" value="InterPro"/>
</dbReference>
<dbReference type="InterPro" id="IPR036061">
    <property type="entry name" value="CheW-like_dom_sf"/>
</dbReference>
<keyword evidence="3" id="KW-1185">Reference proteome</keyword>
<dbReference type="PANTHER" id="PTHR22617">
    <property type="entry name" value="CHEMOTAXIS SENSOR HISTIDINE KINASE-RELATED"/>
    <property type="match status" value="1"/>
</dbReference>
<feature type="domain" description="CheW-like" evidence="1">
    <location>
        <begin position="7"/>
        <end position="147"/>
    </location>
</feature>
<dbReference type="Gene3D" id="2.40.50.180">
    <property type="entry name" value="CheA-289, Domain 4"/>
    <property type="match status" value="1"/>
</dbReference>
<name>A0A7Y9UTN5_9ACTN</name>
<dbReference type="Gene3D" id="2.30.30.40">
    <property type="entry name" value="SH3 Domains"/>
    <property type="match status" value="1"/>
</dbReference>
<dbReference type="PANTHER" id="PTHR22617:SF23">
    <property type="entry name" value="CHEMOTAXIS PROTEIN CHEW"/>
    <property type="match status" value="1"/>
</dbReference>
<comment type="caution">
    <text evidence="2">The sequence shown here is derived from an EMBL/GenBank/DDBJ whole genome shotgun (WGS) entry which is preliminary data.</text>
</comment>
<dbReference type="AlphaFoldDB" id="A0A7Y9UTN5"/>